<sequence>MMEDRFKRLTEQLISVNTEISVNQARTWVESLWEDFETTRAKGGWSYKGQDVTEQIVAKWIKQYGPMLHKYTSTKEKFTHLNQDDSLKH</sequence>
<protein>
    <recommendedName>
        <fullName evidence="3">WVELL protein</fullName>
    </recommendedName>
</protein>
<dbReference type="RefSeq" id="WP_066157689.1">
    <property type="nucleotide sequence ID" value="NZ_CP020814.1"/>
</dbReference>
<keyword evidence="2" id="KW-1185">Reference proteome</keyword>
<dbReference type="KEGG" id="bkw:BkAM31D_03600"/>
<accession>A0A1X9M8S9</accession>
<reference evidence="1 2" key="1">
    <citation type="submission" date="2017-04" db="EMBL/GenBank/DDBJ databases">
        <title>Bacillus krulwichiae AM31D Genome sequencing and assembly.</title>
        <authorList>
            <person name="Krulwich T.A."/>
            <person name="Anastor L."/>
            <person name="Ehrlich R."/>
            <person name="Ehrlich G.D."/>
            <person name="Janto B."/>
        </authorList>
    </citation>
    <scope>NUCLEOTIDE SEQUENCE [LARGE SCALE GENOMIC DNA]</scope>
    <source>
        <strain evidence="1 2">AM31D</strain>
    </source>
</reference>
<dbReference type="Proteomes" id="UP000193006">
    <property type="component" value="Chromosome"/>
</dbReference>
<gene>
    <name evidence="1" type="ORF">BkAM31D_03600</name>
</gene>
<organism evidence="1 2">
    <name type="scientific">Halalkalibacter krulwichiae</name>
    <dbReference type="NCBI Taxonomy" id="199441"/>
    <lineage>
        <taxon>Bacteria</taxon>
        <taxon>Bacillati</taxon>
        <taxon>Bacillota</taxon>
        <taxon>Bacilli</taxon>
        <taxon>Bacillales</taxon>
        <taxon>Bacillaceae</taxon>
        <taxon>Halalkalibacter</taxon>
    </lineage>
</organism>
<dbReference type="STRING" id="199441.BkAM31D_03600"/>
<name>A0A1X9M8S9_9BACI</name>
<dbReference type="Pfam" id="PF14043">
    <property type="entry name" value="WVELL"/>
    <property type="match status" value="1"/>
</dbReference>
<proteinExistence type="predicted"/>
<evidence type="ECO:0000313" key="2">
    <source>
        <dbReference type="Proteomes" id="UP000193006"/>
    </source>
</evidence>
<dbReference type="AlphaFoldDB" id="A0A1X9M8S9"/>
<evidence type="ECO:0008006" key="3">
    <source>
        <dbReference type="Google" id="ProtNLM"/>
    </source>
</evidence>
<evidence type="ECO:0000313" key="1">
    <source>
        <dbReference type="EMBL" id="ARK29020.1"/>
    </source>
</evidence>
<dbReference type="InterPro" id="IPR026952">
    <property type="entry name" value="WVELL"/>
</dbReference>
<dbReference type="EMBL" id="CP020814">
    <property type="protein sequence ID" value="ARK29020.1"/>
    <property type="molecule type" value="Genomic_DNA"/>
</dbReference>